<keyword evidence="9" id="KW-1185">Reference proteome</keyword>
<reference evidence="5 9" key="3">
    <citation type="journal article" date="2010" name="Stand. Genomic Sci.">
        <title>Complete genome sequence of Desulfohalobium retbaense type strain (HR(100)).</title>
        <authorList>
            <person name="Spring S."/>
            <person name="Nolan M."/>
            <person name="Lapidus A."/>
            <person name="Glavina Del Rio T."/>
            <person name="Copeland A."/>
            <person name="Tice H."/>
            <person name="Cheng J.F."/>
            <person name="Lucas S."/>
            <person name="Land M."/>
            <person name="Chen F."/>
            <person name="Bruce D."/>
            <person name="Goodwin L."/>
            <person name="Pitluck S."/>
            <person name="Ivanova N."/>
            <person name="Mavromatis K."/>
            <person name="Mikhailova N."/>
            <person name="Pati A."/>
            <person name="Chen A."/>
            <person name="Palaniappan K."/>
            <person name="Hauser L."/>
            <person name="Chang Y.J."/>
            <person name="Jeffries C.D."/>
            <person name="Munk C."/>
            <person name="Kiss H."/>
            <person name="Chain P."/>
            <person name="Han C."/>
            <person name="Brettin T."/>
            <person name="Detter J.C."/>
            <person name="Schuler E."/>
            <person name="Goker M."/>
            <person name="Rohde M."/>
            <person name="Bristow J."/>
            <person name="Eisen J.A."/>
            <person name="Markowitz V."/>
            <person name="Hugenholtz P."/>
            <person name="Kyrpides N.C."/>
            <person name="Klenk H.P."/>
        </authorList>
    </citation>
    <scope>NUCLEOTIDE SEQUENCE [LARGE SCALE GENOMIC DNA]</scope>
    <source>
        <strain evidence="9">ATCC 49802 / DSM 20745 / S 6022</strain>
        <strain evidence="5">DSM 20745</strain>
    </source>
</reference>
<dbReference type="EMBL" id="CP001823">
    <property type="protein sequence ID" value="ACZ39637.1"/>
    <property type="molecule type" value="Genomic_DNA"/>
</dbReference>
<protein>
    <submittedName>
        <fullName evidence="5">Transposase IS4 family protein</fullName>
    </submittedName>
</protein>
<organism evidence="5 9">
    <name type="scientific">Sphaerobacter thermophilus (strain ATCC 49802 / DSM 20745 / KCCM 41009 / NCIMB 13125 / S 6022)</name>
    <dbReference type="NCBI Taxonomy" id="479434"/>
    <lineage>
        <taxon>Bacteria</taxon>
        <taxon>Pseudomonadati</taxon>
        <taxon>Thermomicrobiota</taxon>
        <taxon>Thermomicrobia</taxon>
        <taxon>Sphaerobacterales</taxon>
        <taxon>Sphaerobacterineae</taxon>
        <taxon>Sphaerobacteraceae</taxon>
        <taxon>Sphaerobacter</taxon>
    </lineage>
</organism>
<dbReference type="KEGG" id="sti:Sthe_0350"/>
<dbReference type="GO" id="GO:0004803">
    <property type="term" value="F:transposase activity"/>
    <property type="evidence" value="ECO:0007669"/>
    <property type="project" value="InterPro"/>
</dbReference>
<dbReference type="GO" id="GO:0006313">
    <property type="term" value="P:DNA transposition"/>
    <property type="evidence" value="ECO:0007669"/>
    <property type="project" value="InterPro"/>
</dbReference>
<reference evidence="9" key="2">
    <citation type="submission" date="2009-11" db="EMBL/GenBank/DDBJ databases">
        <title>The complete chromosome 2 of Sphaerobacter thermophilus DSM 20745.</title>
        <authorList>
            <person name="Lucas S."/>
            <person name="Copeland A."/>
            <person name="Lapidus A."/>
            <person name="Glavina del Rio T."/>
            <person name="Dalin E."/>
            <person name="Tice H."/>
            <person name="Bruce D."/>
            <person name="Goodwin L."/>
            <person name="Pitluck S."/>
            <person name="Kyrpides N."/>
            <person name="Mavromatis K."/>
            <person name="Ivanova N."/>
            <person name="Mikhailova N."/>
            <person name="LaButti K.M."/>
            <person name="Clum A."/>
            <person name="Sun H.I."/>
            <person name="Brettin T."/>
            <person name="Detter J.C."/>
            <person name="Han C."/>
            <person name="Larimer F."/>
            <person name="Land M."/>
            <person name="Hauser L."/>
            <person name="Markowitz V."/>
            <person name="Cheng J.F."/>
            <person name="Hugenholtz P."/>
            <person name="Woyke T."/>
            <person name="Wu D."/>
            <person name="Steenblock K."/>
            <person name="Schneider S."/>
            <person name="Pukall R."/>
            <person name="Goeker M."/>
            <person name="Klenk H.P."/>
            <person name="Eisen J.A."/>
        </authorList>
    </citation>
    <scope>NUCLEOTIDE SEQUENCE [LARGE SCALE GENOMIC DNA]</scope>
    <source>
        <strain evidence="9">ATCC 49802 / DSM 20745 / S 6022</strain>
    </source>
</reference>
<evidence type="ECO:0000313" key="5">
    <source>
        <dbReference type="EMBL" id="ACZ39158.1"/>
    </source>
</evidence>
<dbReference type="NCBIfam" id="NF033520">
    <property type="entry name" value="transpos_IS982"/>
    <property type="match status" value="1"/>
</dbReference>
<evidence type="ECO:0000313" key="4">
    <source>
        <dbReference type="EMBL" id="ACZ37789.1"/>
    </source>
</evidence>
<dbReference type="EMBL" id="CP001823">
    <property type="protein sequence ID" value="ACZ37789.1"/>
    <property type="molecule type" value="Genomic_DNA"/>
</dbReference>
<reference evidence="9" key="1">
    <citation type="submission" date="2009-11" db="EMBL/GenBank/DDBJ databases">
        <title>The complete chromosome 1 of Sphaerobacter thermophilus DSM 20745.</title>
        <authorList>
            <person name="Lucas S."/>
            <person name="Copeland A."/>
            <person name="Lapidus A."/>
            <person name="Glavina del Rio T."/>
            <person name="Dalin E."/>
            <person name="Tice H."/>
            <person name="Bruce D."/>
            <person name="Goodwin L."/>
            <person name="Pitluck S."/>
            <person name="Kyrpides N."/>
            <person name="Mavromatis K."/>
            <person name="Ivanova N."/>
            <person name="Mikhailova N."/>
            <person name="LaButti K.M."/>
            <person name="Clum A."/>
            <person name="Sun H.I."/>
            <person name="Brettin T."/>
            <person name="Detter J.C."/>
            <person name="Han C."/>
            <person name="Larimer F."/>
            <person name="Land M."/>
            <person name="Hauser L."/>
            <person name="Markowitz V."/>
            <person name="Cheng J.F."/>
            <person name="Hugenholtz P."/>
            <person name="Woyke T."/>
            <person name="Wu D."/>
            <person name="Steenblock K."/>
            <person name="Schneider S."/>
            <person name="Pukall R."/>
            <person name="Goeker M."/>
            <person name="Klenk H.P."/>
            <person name="Eisen J.A."/>
        </authorList>
    </citation>
    <scope>NUCLEOTIDE SEQUENCE [LARGE SCALE GENOMIC DNA]</scope>
    <source>
        <strain evidence="9">ATCC 49802 / DSM 20745 / S 6022</strain>
    </source>
</reference>
<dbReference type="InParanoid" id="D1C4J1"/>
<dbReference type="RefSeq" id="WP_012870543.1">
    <property type="nucleotide sequence ID" value="NC_013523.1"/>
</dbReference>
<dbReference type="STRING" id="479434.Sthe_0055"/>
<evidence type="ECO:0000313" key="3">
    <source>
        <dbReference type="EMBL" id="ACZ37556.1"/>
    </source>
</evidence>
<dbReference type="EMBL" id="CP001823">
    <property type="protein sequence ID" value="ACZ37556.1"/>
    <property type="molecule type" value="Genomic_DNA"/>
</dbReference>
<dbReference type="KEGG" id="sti:Sthe_1724"/>
<dbReference type="KEGG" id="sti:Sthe_2439"/>
<accession>D1C4J1</accession>
<gene>
    <name evidence="2" type="ordered locus">Sthe_0055</name>
    <name evidence="3" type="ordered locus">Sthe_0117</name>
    <name evidence="4" type="ordered locus">Sthe_0350</name>
    <name evidence="5" type="ordered locus">Sthe_1724</name>
    <name evidence="6" type="ordered locus">Sthe_2213</name>
    <name evidence="7" type="ordered locus">Sthe_2439</name>
    <name evidence="8" type="ordered locus">Sthe_2779</name>
</gene>
<dbReference type="OrthoDB" id="148652at2"/>
<dbReference type="EMBL" id="CP001823">
    <property type="protein sequence ID" value="ACZ39158.1"/>
    <property type="molecule type" value="Genomic_DNA"/>
</dbReference>
<dbReference type="HOGENOM" id="CLU_073308_0_1_0"/>
<dbReference type="Proteomes" id="UP000002027">
    <property type="component" value="Chromosome 1"/>
</dbReference>
<dbReference type="GO" id="GO:0003677">
    <property type="term" value="F:DNA binding"/>
    <property type="evidence" value="ECO:0007669"/>
    <property type="project" value="InterPro"/>
</dbReference>
<evidence type="ECO:0000313" key="7">
    <source>
        <dbReference type="EMBL" id="ACZ39854.1"/>
    </source>
</evidence>
<dbReference type="KEGG" id="sti:Sthe_2213"/>
<dbReference type="EMBL" id="CP001824">
    <property type="protein sequence ID" value="ACZ40193.1"/>
    <property type="molecule type" value="Genomic_DNA"/>
</dbReference>
<dbReference type="Proteomes" id="UP000002027">
    <property type="component" value="Chromosome 2"/>
</dbReference>
<dbReference type="KEGG" id="sti:Sthe_0055"/>
<evidence type="ECO:0000313" key="9">
    <source>
        <dbReference type="Proteomes" id="UP000002027"/>
    </source>
</evidence>
<dbReference type="AlphaFoldDB" id="D1C4J1"/>
<dbReference type="InterPro" id="IPR002559">
    <property type="entry name" value="Transposase_11"/>
</dbReference>
<evidence type="ECO:0000313" key="6">
    <source>
        <dbReference type="EMBL" id="ACZ39637.1"/>
    </source>
</evidence>
<evidence type="ECO:0000313" key="2">
    <source>
        <dbReference type="EMBL" id="ACZ37494.1"/>
    </source>
</evidence>
<dbReference type="EMBL" id="CP001823">
    <property type="protein sequence ID" value="ACZ39854.1"/>
    <property type="molecule type" value="Genomic_DNA"/>
</dbReference>
<evidence type="ECO:0000259" key="1">
    <source>
        <dbReference type="Pfam" id="PF01609"/>
    </source>
</evidence>
<dbReference type="KEGG" id="sti:Sthe_2779"/>
<dbReference type="EMBL" id="CP001823">
    <property type="protein sequence ID" value="ACZ37494.1"/>
    <property type="molecule type" value="Genomic_DNA"/>
</dbReference>
<feature type="domain" description="Transposase IS4-like" evidence="1">
    <location>
        <begin position="143"/>
        <end position="286"/>
    </location>
</feature>
<sequence length="307" mass="34352">MDVDTFLITVYVLVDTFCQTHLPPEPHRPGPAPALSRSEVLTLAIFGQWMRFSSEQDFYRYAERHLRPYFPTLPHRSQYNRLLRRHQVALAQFALYLADQLGRGPVAVDVLDVAPAPVRNAKRRGRGWLAGEANIGFSLRLGWFAGFRVLTAVSLEGAITGWGVAPASTNERSLAETLIACRAHPDPRLPSVGTPVATYLADSGFAGEDYKAHLAATYGVTLVATPQRGSRRRWPKAVRRWVARHRQIVETVVGRLLHTFGLERERPHTLAGFQARLAAKVALHNLCCWLNRQQGRPLLAVANLITW</sequence>
<dbReference type="eggNOG" id="COG3039">
    <property type="taxonomic scope" value="Bacteria"/>
</dbReference>
<name>D1C4J1_SPHTD</name>
<dbReference type="Pfam" id="PF01609">
    <property type="entry name" value="DDE_Tnp_1"/>
    <property type="match status" value="1"/>
</dbReference>
<proteinExistence type="predicted"/>
<dbReference type="KEGG" id="sti:Sthe_0117"/>
<evidence type="ECO:0000313" key="8">
    <source>
        <dbReference type="EMBL" id="ACZ40193.1"/>
    </source>
</evidence>